<evidence type="ECO:0000256" key="2">
    <source>
        <dbReference type="ARBA" id="ARBA00022679"/>
    </source>
</evidence>
<sequence>MGWCTTQELRGGYARKPGDIILIAKKRMADAEPYAVVVVMTEDRARALELGFQQPLGVAARRPLSERVKKNIKSVAPKCFKHNVINQDALSYLTRWSQGDWPCQPRPTAYKHLVHRWPVPFALSLATPSWEIPSRSKHVDLTYAAEGSESEILEASDDGLESPAAAPRSPLPCMSVSNIIEELLKVDDVKGCLQSTHAALPSGDGAIKVKVASICSGLGVAEMIFDQLNPALKELLHSGRALKFENEFMCEIDTWKSDWISKAFGAKIIFEDMRCLGSGYGKDAVTQQYLQVPKVAGLTIGYPCKSISSQNGSPKSFLDESSTTGGGFRALLAYCDYDEDLEWVITENVRNLTHSRKQFGGECPIHLQDSELEKRGFIPTHALITSSEYGVPQSRTRCWGLYVKATQFRQFGPDPRSLFLKLTCPPTPIDKVVDPALAIERPSTQRAASGKKWEEDFITMQKKLWEGINQKQKHNVAVKTNLKALQKKGLPLTARELSIAAVAVTILQQRGMDPFAHTMIIQVDQNYERNTFCSSNPWLCPCLIPNGKYIISSQWRLLSGQEKLKLQGLGLDDITKYKLHLLTDKQQSDLAGNSCGPGPAKAIASGDKSQAVAKGVDSICPLMRAVNACIDSMYSLRHKTAGHVPAGWVCFSFAEIREVLMHFTLTNFVALPGLLGRELRGAPMGDALSGAVLRLFKWRREAAQLPVEEVDTVCFRRSCSKLVPVCGCNMLVLDVNFRDDLRMFCVWDGQAIIDKEKGGAMGYLQAARPIPLRHHELGRV</sequence>
<proteinExistence type="predicted"/>
<evidence type="ECO:0000313" key="3">
    <source>
        <dbReference type="EMBL" id="CAK9094579.1"/>
    </source>
</evidence>
<comment type="caution">
    <text evidence="3">The sequence shown here is derived from an EMBL/GenBank/DDBJ whole genome shotgun (WGS) entry which is preliminary data.</text>
</comment>
<dbReference type="InterPro" id="IPR001525">
    <property type="entry name" value="C5_MeTfrase"/>
</dbReference>
<dbReference type="Pfam" id="PF00145">
    <property type="entry name" value="DNA_methylase"/>
    <property type="match status" value="1"/>
</dbReference>
<protein>
    <recommendedName>
        <fullName evidence="5">DNA (cytosine-5-)-methyltransferase</fullName>
    </recommendedName>
</protein>
<name>A0ABP0R318_9DINO</name>
<evidence type="ECO:0000313" key="4">
    <source>
        <dbReference type="Proteomes" id="UP001642484"/>
    </source>
</evidence>
<keyword evidence="2" id="KW-0808">Transferase</keyword>
<gene>
    <name evidence="3" type="ORF">CCMP2556_LOCUS45101</name>
</gene>
<accession>A0ABP0R318</accession>
<dbReference type="SUPFAM" id="SSF53335">
    <property type="entry name" value="S-adenosyl-L-methionine-dependent methyltransferases"/>
    <property type="match status" value="1"/>
</dbReference>
<keyword evidence="1" id="KW-0489">Methyltransferase</keyword>
<dbReference type="Gene3D" id="3.40.50.150">
    <property type="entry name" value="Vaccinia Virus protein VP39"/>
    <property type="match status" value="1"/>
</dbReference>
<keyword evidence="4" id="KW-1185">Reference proteome</keyword>
<evidence type="ECO:0000256" key="1">
    <source>
        <dbReference type="ARBA" id="ARBA00022603"/>
    </source>
</evidence>
<evidence type="ECO:0008006" key="5">
    <source>
        <dbReference type="Google" id="ProtNLM"/>
    </source>
</evidence>
<dbReference type="Proteomes" id="UP001642484">
    <property type="component" value="Unassembled WGS sequence"/>
</dbReference>
<reference evidence="3 4" key="1">
    <citation type="submission" date="2024-02" db="EMBL/GenBank/DDBJ databases">
        <authorList>
            <person name="Chen Y."/>
            <person name="Shah S."/>
            <person name="Dougan E. K."/>
            <person name="Thang M."/>
            <person name="Chan C."/>
        </authorList>
    </citation>
    <scope>NUCLEOTIDE SEQUENCE [LARGE SCALE GENOMIC DNA]</scope>
</reference>
<organism evidence="3 4">
    <name type="scientific">Durusdinium trenchii</name>
    <dbReference type="NCBI Taxonomy" id="1381693"/>
    <lineage>
        <taxon>Eukaryota</taxon>
        <taxon>Sar</taxon>
        <taxon>Alveolata</taxon>
        <taxon>Dinophyceae</taxon>
        <taxon>Suessiales</taxon>
        <taxon>Symbiodiniaceae</taxon>
        <taxon>Durusdinium</taxon>
    </lineage>
</organism>
<dbReference type="InterPro" id="IPR029063">
    <property type="entry name" value="SAM-dependent_MTases_sf"/>
</dbReference>
<dbReference type="EMBL" id="CAXAMN010025361">
    <property type="protein sequence ID" value="CAK9094579.1"/>
    <property type="molecule type" value="Genomic_DNA"/>
</dbReference>